<keyword evidence="4" id="KW-0862">Zinc</keyword>
<evidence type="ECO:0000256" key="1">
    <source>
        <dbReference type="ARBA" id="ARBA00001947"/>
    </source>
</evidence>
<feature type="domain" description="Extradiol ring-cleavage dioxygenase class III enzyme subunit B" evidence="6">
    <location>
        <begin position="32"/>
        <end position="246"/>
    </location>
</feature>
<keyword evidence="3" id="KW-0479">Metal-binding</keyword>
<dbReference type="PANTHER" id="PTHR30096:SF0">
    <property type="entry name" value="4,5-DOPA DIOXYGENASE EXTRADIOL-LIKE PROTEIN"/>
    <property type="match status" value="1"/>
</dbReference>
<dbReference type="GO" id="GO:0016702">
    <property type="term" value="F:oxidoreductase activity, acting on single donors with incorporation of molecular oxygen, incorporation of two atoms of oxygen"/>
    <property type="evidence" value="ECO:0007669"/>
    <property type="project" value="UniProtKB-ARBA"/>
</dbReference>
<accession>A0A559K4A8</accession>
<gene>
    <name evidence="7" type="ORF">FPZ49_26450</name>
</gene>
<protein>
    <submittedName>
        <fullName evidence="7">Dioxygenase</fullName>
    </submittedName>
</protein>
<keyword evidence="5" id="KW-0560">Oxidoreductase</keyword>
<keyword evidence="8" id="KW-1185">Reference proteome</keyword>
<comment type="caution">
    <text evidence="7">The sequence shown here is derived from an EMBL/GenBank/DDBJ whole genome shotgun (WGS) entry which is preliminary data.</text>
</comment>
<name>A0A559K4A8_9BACL</name>
<evidence type="ECO:0000256" key="4">
    <source>
        <dbReference type="ARBA" id="ARBA00022833"/>
    </source>
</evidence>
<dbReference type="GO" id="GO:0008198">
    <property type="term" value="F:ferrous iron binding"/>
    <property type="evidence" value="ECO:0007669"/>
    <property type="project" value="InterPro"/>
</dbReference>
<reference evidence="7 8" key="1">
    <citation type="submission" date="2019-07" db="EMBL/GenBank/DDBJ databases">
        <authorList>
            <person name="Kim J."/>
        </authorList>
    </citation>
    <scope>NUCLEOTIDE SEQUENCE [LARGE SCALE GENOMIC DNA]</scope>
    <source>
        <strain evidence="7 8">JC52</strain>
    </source>
</reference>
<dbReference type="InterPro" id="IPR014436">
    <property type="entry name" value="Extradiol_dOase_DODA"/>
</dbReference>
<keyword evidence="7" id="KW-0223">Dioxygenase</keyword>
<dbReference type="EMBL" id="VNJI01000045">
    <property type="protein sequence ID" value="TVY06979.1"/>
    <property type="molecule type" value="Genomic_DNA"/>
</dbReference>
<dbReference type="GO" id="GO:0008270">
    <property type="term" value="F:zinc ion binding"/>
    <property type="evidence" value="ECO:0007669"/>
    <property type="project" value="InterPro"/>
</dbReference>
<sequence>MFPSIFLAHGEPSLVMEPNRYTGFLRNLGAAMPKPRGIVLLSAHWISSEQQIAGVAHPETLHDFFGFPEELYQTRYPVQGDIVLSLEIERLLCSEGIGCAIDDRRGLDHGAWTVLSQMYPAADVPVVELSINPKLVPEEQYRIGKSLAPLREGNILIMGSGGTVNNAQRLNWDHQKVEDWAMEFDGWIGEQLLVWNLEALFDYRRRAPYALEAAPTEDHLAPLFIAMGAAAKGKKSKLLHQEYQYGSLSLGCWMFG</sequence>
<dbReference type="Gene3D" id="3.40.830.10">
    <property type="entry name" value="LigB-like"/>
    <property type="match status" value="1"/>
</dbReference>
<dbReference type="PANTHER" id="PTHR30096">
    <property type="entry name" value="4,5-DOPA DIOXYGENASE EXTRADIOL-LIKE PROTEIN"/>
    <property type="match status" value="1"/>
</dbReference>
<evidence type="ECO:0000313" key="8">
    <source>
        <dbReference type="Proteomes" id="UP000317036"/>
    </source>
</evidence>
<dbReference type="RefSeq" id="WP_144852780.1">
    <property type="nucleotide sequence ID" value="NZ_VNJI01000045.1"/>
</dbReference>
<dbReference type="InterPro" id="IPR004183">
    <property type="entry name" value="Xdiol_dOase_suB"/>
</dbReference>
<evidence type="ECO:0000256" key="3">
    <source>
        <dbReference type="ARBA" id="ARBA00022723"/>
    </source>
</evidence>
<evidence type="ECO:0000256" key="5">
    <source>
        <dbReference type="ARBA" id="ARBA00023002"/>
    </source>
</evidence>
<comment type="similarity">
    <text evidence="2">Belongs to the DODA-type extradiol aromatic ring-opening dioxygenase family.</text>
</comment>
<evidence type="ECO:0000259" key="6">
    <source>
        <dbReference type="Pfam" id="PF02900"/>
    </source>
</evidence>
<dbReference type="SUPFAM" id="SSF53213">
    <property type="entry name" value="LigB-like"/>
    <property type="match status" value="1"/>
</dbReference>
<evidence type="ECO:0000313" key="7">
    <source>
        <dbReference type="EMBL" id="TVY06979.1"/>
    </source>
</evidence>
<dbReference type="CDD" id="cd07363">
    <property type="entry name" value="45_DOPA_Dioxygenase"/>
    <property type="match status" value="1"/>
</dbReference>
<dbReference type="OrthoDB" id="9790889at2"/>
<dbReference type="Pfam" id="PF02900">
    <property type="entry name" value="LigB"/>
    <property type="match status" value="1"/>
</dbReference>
<comment type="cofactor">
    <cofactor evidence="1">
        <name>Zn(2+)</name>
        <dbReference type="ChEBI" id="CHEBI:29105"/>
    </cofactor>
</comment>
<proteinExistence type="inferred from homology"/>
<dbReference type="Proteomes" id="UP000317036">
    <property type="component" value="Unassembled WGS sequence"/>
</dbReference>
<evidence type="ECO:0000256" key="2">
    <source>
        <dbReference type="ARBA" id="ARBA00007581"/>
    </source>
</evidence>
<dbReference type="AlphaFoldDB" id="A0A559K4A8"/>
<organism evidence="7 8">
    <name type="scientific">Paenibacillus cremeus</name>
    <dbReference type="NCBI Taxonomy" id="2163881"/>
    <lineage>
        <taxon>Bacteria</taxon>
        <taxon>Bacillati</taxon>
        <taxon>Bacillota</taxon>
        <taxon>Bacilli</taxon>
        <taxon>Bacillales</taxon>
        <taxon>Paenibacillaceae</taxon>
        <taxon>Paenibacillus</taxon>
    </lineage>
</organism>
<dbReference type="PIRSF" id="PIRSF006157">
    <property type="entry name" value="Doxgns_DODA"/>
    <property type="match status" value="1"/>
</dbReference>